<dbReference type="Pfam" id="PF03144">
    <property type="entry name" value="GTP_EFTU_D2"/>
    <property type="match status" value="1"/>
</dbReference>
<dbReference type="CDD" id="cd04165">
    <property type="entry name" value="GTPBP1_like"/>
    <property type="match status" value="1"/>
</dbReference>
<evidence type="ECO:0000256" key="4">
    <source>
        <dbReference type="SAM" id="MobiDB-lite"/>
    </source>
</evidence>
<dbReference type="InterPro" id="IPR004161">
    <property type="entry name" value="EFTu-like_2"/>
</dbReference>
<dbReference type="SUPFAM" id="SSF50465">
    <property type="entry name" value="EF-Tu/eEF-1alpha/eIF2-gamma C-terminal domain"/>
    <property type="match status" value="1"/>
</dbReference>
<dbReference type="FunFam" id="2.40.30.10:FF:000014">
    <property type="entry name" value="Probable GTP-binding protein 1"/>
    <property type="match status" value="1"/>
</dbReference>
<dbReference type="PROSITE" id="PS51722">
    <property type="entry name" value="G_TR_2"/>
    <property type="match status" value="1"/>
</dbReference>
<dbReference type="SUPFAM" id="SSF52540">
    <property type="entry name" value="P-loop containing nucleoside triphosphate hydrolases"/>
    <property type="match status" value="1"/>
</dbReference>
<dbReference type="PANTHER" id="PTHR43721:SF9">
    <property type="entry name" value="GTP-BINDING PROTEIN 1"/>
    <property type="match status" value="1"/>
</dbReference>
<keyword evidence="2" id="KW-0547">Nucleotide-binding</keyword>
<dbReference type="InterPro" id="IPR035531">
    <property type="entry name" value="GTPBP1-like"/>
</dbReference>
<keyword evidence="6" id="KW-0378">Hydrolase</keyword>
<dbReference type="GO" id="GO:0003746">
    <property type="term" value="F:translation elongation factor activity"/>
    <property type="evidence" value="ECO:0007669"/>
    <property type="project" value="TreeGrafter"/>
</dbReference>
<dbReference type="Proteomes" id="UP000245884">
    <property type="component" value="Unassembled WGS sequence"/>
</dbReference>
<keyword evidence="3" id="KW-0342">GTP-binding</keyword>
<dbReference type="AlphaFoldDB" id="A0A316UXE6"/>
<reference evidence="6 7" key="1">
    <citation type="journal article" date="2018" name="Mol. Biol. Evol.">
        <title>Broad Genomic Sampling Reveals a Smut Pathogenic Ancestry of the Fungal Clade Ustilaginomycotina.</title>
        <authorList>
            <person name="Kijpornyongpan T."/>
            <person name="Mondo S.J."/>
            <person name="Barry K."/>
            <person name="Sandor L."/>
            <person name="Lee J."/>
            <person name="Lipzen A."/>
            <person name="Pangilinan J."/>
            <person name="LaButti K."/>
            <person name="Hainaut M."/>
            <person name="Henrissat B."/>
            <person name="Grigoriev I.V."/>
            <person name="Spatafora J.W."/>
            <person name="Aime M.C."/>
        </authorList>
    </citation>
    <scope>NUCLEOTIDE SEQUENCE [LARGE SCALE GENOMIC DNA]</scope>
    <source>
        <strain evidence="6 7">MCA 5214</strain>
    </source>
</reference>
<dbReference type="InterPro" id="IPR000795">
    <property type="entry name" value="T_Tr_GTP-bd_dom"/>
</dbReference>
<evidence type="ECO:0000256" key="2">
    <source>
        <dbReference type="ARBA" id="ARBA00022741"/>
    </source>
</evidence>
<feature type="domain" description="Tr-type G" evidence="5">
    <location>
        <begin position="52"/>
        <end position="285"/>
    </location>
</feature>
<evidence type="ECO:0000313" key="6">
    <source>
        <dbReference type="EMBL" id="PWN28593.1"/>
    </source>
</evidence>
<dbReference type="Gene3D" id="3.40.50.300">
    <property type="entry name" value="P-loop containing nucleotide triphosphate hydrolases"/>
    <property type="match status" value="1"/>
</dbReference>
<name>A0A316UXE6_9BASI</name>
<dbReference type="Pfam" id="PF00009">
    <property type="entry name" value="GTP_EFTU"/>
    <property type="match status" value="1"/>
</dbReference>
<dbReference type="Gene3D" id="2.40.30.10">
    <property type="entry name" value="Translation factors"/>
    <property type="match status" value="1"/>
</dbReference>
<evidence type="ECO:0000313" key="7">
    <source>
        <dbReference type="Proteomes" id="UP000245884"/>
    </source>
</evidence>
<dbReference type="InterPro" id="IPR027417">
    <property type="entry name" value="P-loop_NTPase"/>
</dbReference>
<comment type="similarity">
    <text evidence="1">Belongs to the TRAFAC class translation factor GTPase superfamily. Classic translation factor GTPase family. EF-Tu/EF-1A subfamily.</text>
</comment>
<proteinExistence type="inferred from homology"/>
<dbReference type="OrthoDB" id="248233at2759"/>
<evidence type="ECO:0000259" key="5">
    <source>
        <dbReference type="PROSITE" id="PS51722"/>
    </source>
</evidence>
<dbReference type="RefSeq" id="XP_025363205.1">
    <property type="nucleotide sequence ID" value="XM_025504367.1"/>
</dbReference>
<dbReference type="GeneID" id="37026190"/>
<protein>
    <submittedName>
        <fullName evidence="6">P-loop containing nucleoside triphosphate hydrolase protein</fullName>
    </submittedName>
</protein>
<organism evidence="6 7">
    <name type="scientific">Jaminaea rosea</name>
    <dbReference type="NCBI Taxonomy" id="1569628"/>
    <lineage>
        <taxon>Eukaryota</taxon>
        <taxon>Fungi</taxon>
        <taxon>Dikarya</taxon>
        <taxon>Basidiomycota</taxon>
        <taxon>Ustilaginomycotina</taxon>
        <taxon>Exobasidiomycetes</taxon>
        <taxon>Microstromatales</taxon>
        <taxon>Microstromatales incertae sedis</taxon>
        <taxon>Jaminaea</taxon>
    </lineage>
</organism>
<evidence type="ECO:0000256" key="1">
    <source>
        <dbReference type="ARBA" id="ARBA00007249"/>
    </source>
</evidence>
<dbReference type="CDD" id="cd03694">
    <property type="entry name" value="GTPBP_II"/>
    <property type="match status" value="1"/>
</dbReference>
<gene>
    <name evidence="6" type="ORF">BDZ90DRAFT_218492</name>
</gene>
<sequence length="508" mass="54831">MELSDEEYAKILADVPAACKEIAVEATVLFERKEERLAYFMLRQIPAATQDFVEIRVACVGNVDAGKSTTLGVLTRGGLDDGRGKARVNLFRHKHEIETGRTSSVGMELLGLTAKGEHVMSAAGSKEEGRKLSWEEVCSRSAKIVNFLDLAGHERYLRTTIGGLTANVPEYGMLMVGANAGLIGMSKEHLGVALALSIPVFITVTKIDMCPPQILEATIKQLTKVLKSPGCRKTPVFVETMEQVVDCALRLSKERICPIFQISNVTGHNIPLLRTFLNILPQSSISKFDPASSFELQISDIFSVPFVGTVVSGVITGGSVKIGDNLLIGPDSLGQFIQTSVRSIQRKRVNVEAATAGQSASFALKRVRRNQVRKGMVMIARSDNPPQASLVFDAEILCLHHATTLSVGSCMVLHAAGIRQTVRITGIAKGGDEPVATSGPGTNGRAKGSNEEKPVIRTGDRARLRLQFIRTPEFIKVGVRLITREGRTRLIGRVAAVGGTEPLMPPSV</sequence>
<dbReference type="SUPFAM" id="SSF50447">
    <property type="entry name" value="Translation proteins"/>
    <property type="match status" value="1"/>
</dbReference>
<dbReference type="InterPro" id="IPR009001">
    <property type="entry name" value="Transl_elong_EF1A/Init_IF2_C"/>
</dbReference>
<dbReference type="EMBL" id="KZ819665">
    <property type="protein sequence ID" value="PWN28593.1"/>
    <property type="molecule type" value="Genomic_DNA"/>
</dbReference>
<dbReference type="GO" id="GO:0003924">
    <property type="term" value="F:GTPase activity"/>
    <property type="evidence" value="ECO:0007669"/>
    <property type="project" value="InterPro"/>
</dbReference>
<dbReference type="FunFam" id="3.40.50.300:FF:000091">
    <property type="entry name" value="Probable GTP-binding protein 1"/>
    <property type="match status" value="1"/>
</dbReference>
<dbReference type="InterPro" id="IPR009000">
    <property type="entry name" value="Transl_B-barrel_sf"/>
</dbReference>
<keyword evidence="7" id="KW-1185">Reference proteome</keyword>
<evidence type="ECO:0000256" key="3">
    <source>
        <dbReference type="ARBA" id="ARBA00023134"/>
    </source>
</evidence>
<dbReference type="PANTHER" id="PTHR43721">
    <property type="entry name" value="ELONGATION FACTOR TU-RELATED"/>
    <property type="match status" value="1"/>
</dbReference>
<dbReference type="STRING" id="1569628.A0A316UXE6"/>
<dbReference type="InterPro" id="IPR050055">
    <property type="entry name" value="EF-Tu_GTPase"/>
</dbReference>
<accession>A0A316UXE6</accession>
<dbReference type="GO" id="GO:0005525">
    <property type="term" value="F:GTP binding"/>
    <property type="evidence" value="ECO:0007669"/>
    <property type="project" value="UniProtKB-KW"/>
</dbReference>
<feature type="region of interest" description="Disordered" evidence="4">
    <location>
        <begin position="429"/>
        <end position="454"/>
    </location>
</feature>